<evidence type="ECO:0000313" key="3">
    <source>
        <dbReference type="Proteomes" id="UP000533207"/>
    </source>
</evidence>
<evidence type="ECO:0000313" key="2">
    <source>
        <dbReference type="EMBL" id="MBA2861981.1"/>
    </source>
</evidence>
<organism evidence="2 3">
    <name type="scientific">Methanococcus maripaludis</name>
    <name type="common">Methanococcus deltae</name>
    <dbReference type="NCBI Taxonomy" id="39152"/>
    <lineage>
        <taxon>Archaea</taxon>
        <taxon>Methanobacteriati</taxon>
        <taxon>Methanobacteriota</taxon>
        <taxon>Methanomada group</taxon>
        <taxon>Methanococci</taxon>
        <taxon>Methanococcales</taxon>
        <taxon>Methanococcaceae</taxon>
        <taxon>Methanococcus</taxon>
    </lineage>
</organism>
<dbReference type="RefSeq" id="WP_011976616.1">
    <property type="nucleotide sequence ID" value="NZ_JACDUL010000002.1"/>
</dbReference>
<sequence>MGAISEYFEIKNEIGELKEEVSKKINDSNEFANSRSESMRHINKKIISKKKRLKNAENRIIIYYIFPLFMITIILAYFYLRLNFL</sequence>
<dbReference type="EMBL" id="JACDUL010000002">
    <property type="protein sequence ID" value="MBA2861981.1"/>
    <property type="molecule type" value="Genomic_DNA"/>
</dbReference>
<dbReference type="Proteomes" id="UP000533207">
    <property type="component" value="Unassembled WGS sequence"/>
</dbReference>
<comment type="caution">
    <text evidence="2">The sequence shown here is derived from an EMBL/GenBank/DDBJ whole genome shotgun (WGS) entry which is preliminary data.</text>
</comment>
<keyword evidence="1" id="KW-0812">Transmembrane</keyword>
<feature type="transmembrane region" description="Helical" evidence="1">
    <location>
        <begin position="60"/>
        <end position="80"/>
    </location>
</feature>
<accession>A0A7J9PFU0</accession>
<keyword evidence="1" id="KW-0472">Membrane</keyword>
<evidence type="ECO:0000256" key="1">
    <source>
        <dbReference type="SAM" id="Phobius"/>
    </source>
</evidence>
<proteinExistence type="predicted"/>
<name>A0A7J9PFU0_METMI</name>
<gene>
    <name evidence="2" type="ORF">HNP90_000860</name>
</gene>
<reference evidence="2 3" key="1">
    <citation type="submission" date="2020-07" db="EMBL/GenBank/DDBJ databases">
        <title>Genomic Encyclopedia of Type Strains, Phase IV (KMG-V): Genome sequencing to study the core and pangenomes of soil and plant-associated prokaryotes.</title>
        <authorList>
            <person name="Whitman W."/>
        </authorList>
    </citation>
    <scope>NUCLEOTIDE SEQUENCE [LARGE SCALE GENOMIC DNA]</scope>
    <source>
        <strain evidence="2 3">C8</strain>
    </source>
</reference>
<dbReference type="AlphaFoldDB" id="A0A7J9PFU0"/>
<protein>
    <submittedName>
        <fullName evidence="2">Putative membrane protein</fullName>
    </submittedName>
</protein>
<keyword evidence="1" id="KW-1133">Transmembrane helix</keyword>